<protein>
    <submittedName>
        <fullName evidence="1">Uncharacterized protein</fullName>
    </submittedName>
</protein>
<reference evidence="1" key="1">
    <citation type="submission" date="2022-10" db="EMBL/GenBank/DDBJ databases">
        <title>Complete Genome of Trichothecium roseum strain YXFP-22015, a Plant Pathogen Isolated from Citrus.</title>
        <authorList>
            <person name="Wang Y."/>
            <person name="Zhu L."/>
        </authorList>
    </citation>
    <scope>NUCLEOTIDE SEQUENCE</scope>
    <source>
        <strain evidence="1">YXFP-22015</strain>
    </source>
</reference>
<keyword evidence="2" id="KW-1185">Reference proteome</keyword>
<sequence length="2344" mass="251847">MAPSRSNPAPLAVVGISCRFPGDATNPEKLWDLLANKRSGWSEVPKDRWNHEAFWHPDPDDANGTNNAKGAHFINQDVGTFDASFFNVSPQEAAAMDPQQRLLLEIVYESIENAGIRQEEIEKSNTAVFMALFTRDYDRNLYKDMASLPRYQMTGTGDSILANRISHLFDLQGPSMTLDTGCSGGMAAIAQAAQVLRSGESDLALAGAVNLILTPDMMVGMSNLHMMNKDGKSYSFDNRGAGYGRGEGVATLVLKRLDDAIRDKDPIRAIIRDAALNQDGHTAGITLPSGEAQQSLESQLWSNIGVDPSEVGYIEAHGTGTLAGDSAELDGISRVFCSGRDAADPLLVGSIKSNIGHTECASGLAAIIKSIMIFEKGVIPPNVNFEDPRMSLEFEKKKIKIPETMEPWTKAGPKRISINNFGYGGTNAHAVLESYDKPAKVEAVEEDTSRLFVFSANNQASLKDMITSHAEWVANNGDQSSLRDLAYTLAQRRSLLPWRLSCVAGNKETLVEALEATAKKADSLKRIPQVVKVSFVFTGQGAQWAGMGKELLADPTFNESIQESRQILKDLGCKWDLVEELLKPKEESRLKEAELAQPATTCIQIALVDLAARWGIVPESVVGHSSGEIGAAYAAGYLNQFQAVKVAYVRGFSAGISKSKGLGEGGMLATGVGEDDIKPYLEKLTKGKAVVACQNSPSSTTISGDVDALTELQELLTEKSIFNRRLAVDTAYHSHHMQAAAAEYKEGLGNDTDSGVADTKVKMFSSVTGELKTGQFDPDYWTSNLVSRVRFCDALQALCQSEQTTSRASQHRIFIEMGPHSALAGPARQCIAGLASPAPYNYISGLVRDQGAVDSALAMAGSVFSMGYTGLNLAEVSATDATSKNAVTLHNLPTYAWDHSKRYWHESRLSKDYRFRKHPYHDLLGLRMIENNPMRPAWRHMLGVEGLPWLRDHIVDGLQIFPAAGYMAMAMQAAVQLAEDRSPGLKIERVNVKDIFFLKGLVIPEGRNRMETQLSFTPVANAGDSKNMEHSFVITAFTGNAGEEQWNEHCRGNVVVEFAVDDDKKLQGTPVTYGELVKDIDQSSGTHVPADELYEQMLEAGNHYGPTFVGIKKFYIAPDVSISSLGVPDIPAAMPANHMRPHIIHPSTLDIVLQTSLPLVSLKHGAGAVMPVHIDSMAINFDIANKPGSMFSSIATLTSHRFRAADADIKVFPDGDTSATPVIEIAAMELRSLGDGGAGGGAEDSREIGSTLRWAPDERFVTGKQIVADDKFALLGEYLKHKTFKQAGLRVLELGGTTGDATRAFVQALQANSAKSGAYDFVTKEPVSEEFQKELQDLAGAVSFKQLDISAETLEGGFEPQSYDVVFSSSTLQAGGDETEKALSHIRSLLKADGVLLLINEADATEGLVDALSEASFKAQLTAHDSSETYDFTVARPDDDDDAELPAIRIVSDDSASEAVKAFVKDTSSALRRDGARVTAAGWDKKHVASDDVINIVIDDGSKPVLDGVKQEKLRQIIDLLQTPSKIVWVSVSDKEEDKTSARKHLITGVARSAHAENEDLDMVTVDVQQTLEKSSRRGILKFLSQIVRSFNNESTVRERHYVYTGADVLVPRVFPDESISRQVSGKADAVISETGFASSKSAIRLDTSKNILSPVFVESEGFEEDLAADQVEIEAKAFAVPNPKAAAGVTTDYSGVVTAVGSAVSGLKVGDRVVAVTSSSCANRIRVPAAHAQALPSSISFTAAAALPVALMTAAYTLVDVADVQAKQIVFVDGATGEVGQATVALALQLGAEVIAGVNSIEEANFLQKAFGLEPSHVVPRESHMAPRQIQNVVGKIGLDVIVGSSKTPVLSEIVQLLKPFGTLVHGNDTSKYRGAVPANVTVSTFDIQALLQAKPHKTGKLLEQVVGFVNDGLKVDALKVTATPLGSIKEALKLAQQQDAIGKYVLEVQEDTVVSFAAPSYKVPKLEADATYVVSGGLGDLGPRLLALMTKAGAKHLVTLSRRGAATDKFAQVTKDLQAISPDVSLTAVKCDVSKEDSVHAALAEIKTKGLPPVKGVIQGAFMLKDCTLDTMTEDIFNSVLHTKVAGTLNLQKVFAAEDLTFFITMSSVVNVVGTLGQANYNAGNSVQDALAHFGNKDSGCFYMSLNIGIIADAELNNATIVASTKRQGLTLVSAEELNAYFEYALTADAREAGCHQAIIGFSPDTITETTAANGLAHTSMFTHVRPLIKAGAEDGAVEKKKSFKELMAEGADKEEIAAFVAQTIGDKLADLIGMSPADVDLSSSLSDLGLDSLVAIELRNWIMREYDAPLQSSEVLDSPDVWTMGQKVTLRSRIVNAAPAK</sequence>
<evidence type="ECO:0000313" key="1">
    <source>
        <dbReference type="EMBL" id="KAI9902295.1"/>
    </source>
</evidence>
<evidence type="ECO:0000313" key="2">
    <source>
        <dbReference type="Proteomes" id="UP001163324"/>
    </source>
</evidence>
<name>A0ACC0V8Y7_9HYPO</name>
<gene>
    <name evidence="1" type="ORF">N3K66_001647</name>
</gene>
<comment type="caution">
    <text evidence="1">The sequence shown here is derived from an EMBL/GenBank/DDBJ whole genome shotgun (WGS) entry which is preliminary data.</text>
</comment>
<dbReference type="EMBL" id="CM047941">
    <property type="protein sequence ID" value="KAI9902295.1"/>
    <property type="molecule type" value="Genomic_DNA"/>
</dbReference>
<dbReference type="Proteomes" id="UP001163324">
    <property type="component" value="Chromosome 2"/>
</dbReference>
<accession>A0ACC0V8Y7</accession>
<organism evidence="1 2">
    <name type="scientific">Trichothecium roseum</name>
    <dbReference type="NCBI Taxonomy" id="47278"/>
    <lineage>
        <taxon>Eukaryota</taxon>
        <taxon>Fungi</taxon>
        <taxon>Dikarya</taxon>
        <taxon>Ascomycota</taxon>
        <taxon>Pezizomycotina</taxon>
        <taxon>Sordariomycetes</taxon>
        <taxon>Hypocreomycetidae</taxon>
        <taxon>Hypocreales</taxon>
        <taxon>Hypocreales incertae sedis</taxon>
        <taxon>Trichothecium</taxon>
    </lineage>
</organism>
<proteinExistence type="predicted"/>